<dbReference type="InterPro" id="IPR020846">
    <property type="entry name" value="MFS_dom"/>
</dbReference>
<accession>A0ABY2GRB9</accession>
<organism evidence="8 9">
    <name type="scientific">Trichoderma ghanense</name>
    <dbReference type="NCBI Taxonomy" id="65468"/>
    <lineage>
        <taxon>Eukaryota</taxon>
        <taxon>Fungi</taxon>
        <taxon>Dikarya</taxon>
        <taxon>Ascomycota</taxon>
        <taxon>Pezizomycotina</taxon>
        <taxon>Sordariomycetes</taxon>
        <taxon>Hypocreomycetidae</taxon>
        <taxon>Hypocreales</taxon>
        <taxon>Hypocreaceae</taxon>
        <taxon>Trichoderma</taxon>
    </lineage>
</organism>
<keyword evidence="4 6" id="KW-0472">Membrane</keyword>
<evidence type="ECO:0000256" key="6">
    <source>
        <dbReference type="SAM" id="Phobius"/>
    </source>
</evidence>
<evidence type="ECO:0000256" key="1">
    <source>
        <dbReference type="ARBA" id="ARBA00004141"/>
    </source>
</evidence>
<feature type="compositionally biased region" description="Basic and acidic residues" evidence="5">
    <location>
        <begin position="550"/>
        <end position="571"/>
    </location>
</feature>
<feature type="domain" description="Major facilitator superfamily (MFS) profile" evidence="7">
    <location>
        <begin position="55"/>
        <end position="543"/>
    </location>
</feature>
<dbReference type="GeneID" id="300582258"/>
<evidence type="ECO:0000259" key="7">
    <source>
        <dbReference type="PROSITE" id="PS50850"/>
    </source>
</evidence>
<evidence type="ECO:0000256" key="5">
    <source>
        <dbReference type="SAM" id="MobiDB-lite"/>
    </source>
</evidence>
<protein>
    <recommendedName>
        <fullName evidence="7">Major facilitator superfamily (MFS) profile domain-containing protein</fullName>
    </recommendedName>
</protein>
<evidence type="ECO:0000256" key="3">
    <source>
        <dbReference type="ARBA" id="ARBA00022989"/>
    </source>
</evidence>
<feature type="transmembrane region" description="Helical" evidence="6">
    <location>
        <begin position="178"/>
        <end position="200"/>
    </location>
</feature>
<dbReference type="PROSITE" id="PS50850">
    <property type="entry name" value="MFS"/>
    <property type="match status" value="1"/>
</dbReference>
<dbReference type="PRINTS" id="PR01036">
    <property type="entry name" value="TCRTETB"/>
</dbReference>
<feature type="transmembrane region" description="Helical" evidence="6">
    <location>
        <begin position="145"/>
        <end position="166"/>
    </location>
</feature>
<dbReference type="SUPFAM" id="SSF103473">
    <property type="entry name" value="MFS general substrate transporter"/>
    <property type="match status" value="1"/>
</dbReference>
<dbReference type="Proteomes" id="UP001642720">
    <property type="component" value="Unassembled WGS sequence"/>
</dbReference>
<feature type="transmembrane region" description="Helical" evidence="6">
    <location>
        <begin position="52"/>
        <end position="77"/>
    </location>
</feature>
<dbReference type="PANTHER" id="PTHR23501">
    <property type="entry name" value="MAJOR FACILITATOR SUPERFAMILY"/>
    <property type="match status" value="1"/>
</dbReference>
<dbReference type="Pfam" id="PF07690">
    <property type="entry name" value="MFS_1"/>
    <property type="match status" value="1"/>
</dbReference>
<evidence type="ECO:0000256" key="2">
    <source>
        <dbReference type="ARBA" id="ARBA00022692"/>
    </source>
</evidence>
<dbReference type="EMBL" id="PPTA01000032">
    <property type="protein sequence ID" value="TFA97507.1"/>
    <property type="molecule type" value="Genomic_DNA"/>
</dbReference>
<keyword evidence="2 6" id="KW-0812">Transmembrane</keyword>
<feature type="transmembrane region" description="Helical" evidence="6">
    <location>
        <begin position="389"/>
        <end position="408"/>
    </location>
</feature>
<feature type="transmembrane region" description="Helical" evidence="6">
    <location>
        <begin position="420"/>
        <end position="439"/>
    </location>
</feature>
<keyword evidence="9" id="KW-1185">Reference proteome</keyword>
<feature type="transmembrane region" description="Helical" evidence="6">
    <location>
        <begin position="520"/>
        <end position="540"/>
    </location>
</feature>
<reference evidence="8 9" key="1">
    <citation type="submission" date="2018-01" db="EMBL/GenBank/DDBJ databases">
        <title>Genome characterization of the sugarcane-associated fungus Trichoderma ghanense CCMA-1212 and their application in lignocelulose bioconversion.</title>
        <authorList>
            <person name="Steindorff A.S."/>
            <person name="Mendes T.D."/>
            <person name="Vilela E.S.D."/>
            <person name="Rodrigues D.S."/>
            <person name="Formighieri E.F."/>
            <person name="Melo I.S."/>
            <person name="Favaro L.C.L."/>
        </authorList>
    </citation>
    <scope>NUCLEOTIDE SEQUENCE [LARGE SCALE GENOMIC DNA]</scope>
    <source>
        <strain evidence="8 9">CCMA-1212</strain>
    </source>
</reference>
<comment type="subcellular location">
    <subcellularLocation>
        <location evidence="1">Membrane</location>
        <topology evidence="1">Multi-pass membrane protein</topology>
    </subcellularLocation>
</comment>
<evidence type="ECO:0000313" key="8">
    <source>
        <dbReference type="EMBL" id="TFA97507.1"/>
    </source>
</evidence>
<evidence type="ECO:0000256" key="4">
    <source>
        <dbReference type="ARBA" id="ARBA00023136"/>
    </source>
</evidence>
<proteinExistence type="predicted"/>
<name>A0ABY2GRB9_9HYPO</name>
<evidence type="ECO:0000313" key="9">
    <source>
        <dbReference type="Proteomes" id="UP001642720"/>
    </source>
</evidence>
<dbReference type="InterPro" id="IPR011701">
    <property type="entry name" value="MFS"/>
</dbReference>
<dbReference type="RefSeq" id="XP_073553709.1">
    <property type="nucleotide sequence ID" value="XM_073707808.1"/>
</dbReference>
<gene>
    <name evidence="8" type="ORF">CCMA1212_010780</name>
</gene>
<feature type="transmembrane region" description="Helical" evidence="6">
    <location>
        <begin position="206"/>
        <end position="226"/>
    </location>
</feature>
<keyword evidence="3 6" id="KW-1133">Transmembrane helix</keyword>
<comment type="caution">
    <text evidence="8">The sequence shown here is derived from an EMBL/GenBank/DDBJ whole genome shotgun (WGS) entry which is preliminary data.</text>
</comment>
<dbReference type="InterPro" id="IPR036259">
    <property type="entry name" value="MFS_trans_sf"/>
</dbReference>
<feature type="transmembrane region" description="Helical" evidence="6">
    <location>
        <begin position="460"/>
        <end position="479"/>
    </location>
</feature>
<feature type="transmembrane region" description="Helical" evidence="6">
    <location>
        <begin position="89"/>
        <end position="108"/>
    </location>
</feature>
<sequence>MAVSSTRPDGTSSVEPRDASQPTVSERAIEALDLDDFQGPGAYVNILPVWRFWVLCFGVCAGLLLSIIDSSILATSLYTIGVEFQEHSLINWVVLAYTLGYTGFAVSCSTLSDIIGQRNAFAGSYILFVSFSIACGFARHIKHLIICRAFQGVGGSGLYALSMIILTQQCPPQLRQYLGSIIGVVIASAGILGPVLGGFFTEYTSWRWIFWINGPIGVISLLIFLLSWPSRREMPRTQTRPWRQFDFIGTVLGIAASVLVVFAFQNAGESETGTWGRAVFIAPVITGLACWVGVVAWAYAIEKWFAHSIIPVFPIQLFRIQRYARSALTTFLVGYPHLLLIFSFPIRMQVVSGKSPLIAGLMLLPMLGTVAIGSMVSGKINSTKDYLSGTLRCGTWMMALGFVLLPTIKGSEDDAKALGFLAFAGFGFGLFTAAATNVISVDVPTRQKASAHGITAQARILGGSLGISISTLFLHTEVINRLLELVPPEELASIRGDMQNLTGASLEAVKRGYVSAFHKGITTAAVAACLAVLSTAFITCQMRRRERRRDVEQHREQQREDVAPEEREQRVAEPLIPLQTVAGGGVAEAGAAPGQSVK</sequence>
<feature type="transmembrane region" description="Helical" evidence="6">
    <location>
        <begin position="357"/>
        <end position="377"/>
    </location>
</feature>
<feature type="transmembrane region" description="Helical" evidence="6">
    <location>
        <begin position="120"/>
        <end position="139"/>
    </location>
</feature>
<dbReference type="Gene3D" id="1.20.1250.20">
    <property type="entry name" value="MFS general substrate transporter like domains"/>
    <property type="match status" value="1"/>
</dbReference>
<feature type="region of interest" description="Disordered" evidence="5">
    <location>
        <begin position="550"/>
        <end position="576"/>
    </location>
</feature>
<dbReference type="Gene3D" id="1.20.1720.10">
    <property type="entry name" value="Multidrug resistance protein D"/>
    <property type="match status" value="1"/>
</dbReference>
<dbReference type="PANTHER" id="PTHR23501:SF43">
    <property type="entry name" value="MULTIDRUG TRANSPORTER, PUTATIVE (AFU_ORTHOLOGUE AFUA_6G03040)-RELATED"/>
    <property type="match status" value="1"/>
</dbReference>
<feature type="transmembrane region" description="Helical" evidence="6">
    <location>
        <begin position="247"/>
        <end position="267"/>
    </location>
</feature>
<feature type="transmembrane region" description="Helical" evidence="6">
    <location>
        <begin position="322"/>
        <end position="345"/>
    </location>
</feature>
<feature type="region of interest" description="Disordered" evidence="5">
    <location>
        <begin position="1"/>
        <end position="23"/>
    </location>
</feature>
<feature type="transmembrane region" description="Helical" evidence="6">
    <location>
        <begin position="279"/>
        <end position="301"/>
    </location>
</feature>